<evidence type="ECO:0000313" key="1">
    <source>
        <dbReference type="EMBL" id="GBP02363.1"/>
    </source>
</evidence>
<dbReference type="EMBL" id="BGZK01003538">
    <property type="protein sequence ID" value="GBP02363.1"/>
    <property type="molecule type" value="Genomic_DNA"/>
</dbReference>
<dbReference type="Pfam" id="PF12259">
    <property type="entry name" value="Baculo_F"/>
    <property type="match status" value="1"/>
</dbReference>
<reference evidence="1 2" key="1">
    <citation type="journal article" date="2019" name="Commun. Biol.">
        <title>The bagworm genome reveals a unique fibroin gene that provides high tensile strength.</title>
        <authorList>
            <person name="Kono N."/>
            <person name="Nakamura H."/>
            <person name="Ohtoshi R."/>
            <person name="Tomita M."/>
            <person name="Numata K."/>
            <person name="Arakawa K."/>
        </authorList>
    </citation>
    <scope>NUCLEOTIDE SEQUENCE [LARGE SCALE GENOMIC DNA]</scope>
</reference>
<sequence>MGRNNGSSITQLKHYLSNHLKQQETLTTNKPFIDTTCVLLATARIKLVVANGHSCIFRPLLDSGSQVNLVTNRVLNKLSLDSSESFLCIEGLGRKIHNVSRRINLELHACSGNYNIRIEAFVIPNIVSPQPAKSFDTSEWNLPKNINLADPCFNQTDKIDLLIGAEFYHQLMRPQQIKINQNLPILQNTTLGWIITGKLQENYNNLVTCAVLTSEEQATSQLIERFWKLEDTNPTDRPLSLAEKRCEDHFAQNIKRKADGRFVVRLPFSENPSILGRSKTIAFNRSKENPADAISRGLAPERLQQHSIWFYGPLFLSGQGSKWTNLPPPVFDVHCSEERKKAKQVLTISTSPPNHENVISRINHRNSFKTLQHTIGYILRFITNSKTSKFCRTTNRALDAHEMEEAMNIIIKIVQAAVFGEELERLSLKTPFTKNRNRTGHCSHSHDHGNISPLILTPKQLRSEIAKSKDTFHGSSSTSRRYGLTGIIQNYEYPGTVAYERVIFIIELPLVNQEQFELFKVIPIPTKINDTTISITTTIEYLATNRHRDEYLAMNTLQFSECTIVKGDIHLCSTRQVRITRDSSIYSCEIALFRNKTSPQCNFVDVENKVSFVALTTANHWLYAKPNLLELTGLRSETIQIHLKRSGILPMKSVCIIKANTLIIHGHDTSTTVLHASHAMFSNITAIDKPSKVKKQLRPNISLDTNLEELTNIQKQLSDLEKSQRKSTYIGSVALFYLD</sequence>
<organism evidence="1 2">
    <name type="scientific">Eumeta variegata</name>
    <name type="common">Bagworm moth</name>
    <name type="synonym">Eumeta japonica</name>
    <dbReference type="NCBI Taxonomy" id="151549"/>
    <lineage>
        <taxon>Eukaryota</taxon>
        <taxon>Metazoa</taxon>
        <taxon>Ecdysozoa</taxon>
        <taxon>Arthropoda</taxon>
        <taxon>Hexapoda</taxon>
        <taxon>Insecta</taxon>
        <taxon>Pterygota</taxon>
        <taxon>Neoptera</taxon>
        <taxon>Endopterygota</taxon>
        <taxon>Lepidoptera</taxon>
        <taxon>Glossata</taxon>
        <taxon>Ditrysia</taxon>
        <taxon>Tineoidea</taxon>
        <taxon>Psychidae</taxon>
        <taxon>Oiketicinae</taxon>
        <taxon>Eumeta</taxon>
    </lineage>
</organism>
<dbReference type="Proteomes" id="UP000299102">
    <property type="component" value="Unassembled WGS sequence"/>
</dbReference>
<name>A0A4C1SJL2_EUMVA</name>
<dbReference type="PANTHER" id="PTHR47331">
    <property type="entry name" value="PHD-TYPE DOMAIN-CONTAINING PROTEIN"/>
    <property type="match status" value="1"/>
</dbReference>
<protein>
    <submittedName>
        <fullName evidence="1">Uncharacterized protein</fullName>
    </submittedName>
</protein>
<dbReference type="AlphaFoldDB" id="A0A4C1SJL2"/>
<evidence type="ECO:0000313" key="2">
    <source>
        <dbReference type="Proteomes" id="UP000299102"/>
    </source>
</evidence>
<dbReference type="OrthoDB" id="8065733at2759"/>
<keyword evidence="2" id="KW-1185">Reference proteome</keyword>
<gene>
    <name evidence="1" type="ORF">EVAR_101193_1</name>
</gene>
<dbReference type="InterPro" id="IPR022048">
    <property type="entry name" value="Envelope_fusion-like"/>
</dbReference>
<comment type="caution">
    <text evidence="1">The sequence shown here is derived from an EMBL/GenBank/DDBJ whole genome shotgun (WGS) entry which is preliminary data.</text>
</comment>
<proteinExistence type="predicted"/>
<dbReference type="PANTHER" id="PTHR47331:SF1">
    <property type="entry name" value="GAG-LIKE PROTEIN"/>
    <property type="match status" value="1"/>
</dbReference>
<accession>A0A4C1SJL2</accession>